<name>A0A830EGZ9_9EURY</name>
<keyword evidence="3" id="KW-1185">Reference proteome</keyword>
<evidence type="ECO:0000256" key="1">
    <source>
        <dbReference type="SAM" id="Phobius"/>
    </source>
</evidence>
<proteinExistence type="predicted"/>
<dbReference type="AlphaFoldDB" id="A0A830EGZ9"/>
<evidence type="ECO:0000313" key="2">
    <source>
        <dbReference type="EMBL" id="GGJ10913.1"/>
    </source>
</evidence>
<reference evidence="2" key="1">
    <citation type="journal article" date="2014" name="Int. J. Syst. Evol. Microbiol.">
        <title>Complete genome sequence of Corynebacterium casei LMG S-19264T (=DSM 44701T), isolated from a smear-ripened cheese.</title>
        <authorList>
            <consortium name="US DOE Joint Genome Institute (JGI-PGF)"/>
            <person name="Walter F."/>
            <person name="Albersmeier A."/>
            <person name="Kalinowski J."/>
            <person name="Ruckert C."/>
        </authorList>
    </citation>
    <scope>NUCLEOTIDE SEQUENCE</scope>
    <source>
        <strain evidence="2">JCM 14359</strain>
    </source>
</reference>
<comment type="caution">
    <text evidence="2">The sequence shown here is derived from an EMBL/GenBank/DDBJ whole genome shotgun (WGS) entry which is preliminary data.</text>
</comment>
<accession>A0A830EGZ9</accession>
<protein>
    <submittedName>
        <fullName evidence="2">Uncharacterized protein</fullName>
    </submittedName>
</protein>
<dbReference type="Proteomes" id="UP000653099">
    <property type="component" value="Unassembled WGS sequence"/>
</dbReference>
<keyword evidence="1" id="KW-1133">Transmembrane helix</keyword>
<dbReference type="OrthoDB" id="269652at2157"/>
<dbReference type="EMBL" id="BMOC01000013">
    <property type="protein sequence ID" value="GGJ10913.1"/>
    <property type="molecule type" value="Genomic_DNA"/>
</dbReference>
<evidence type="ECO:0000313" key="3">
    <source>
        <dbReference type="Proteomes" id="UP000653099"/>
    </source>
</evidence>
<gene>
    <name evidence="2" type="ORF">GCM10008995_21020</name>
</gene>
<sequence length="216" mass="23793">MPSNPDVERPRDARTVAEQYRRYERPLSALVAIAVVVTFLATYLATSLVPAVGVFAGSLALVSVPIFRLRGTVRLETDADADAVVNAFTGPTPPVLAFQWGIADAVVVDDEAVTYRISYLFGLQSVEVTVRARGNSTPERGRTVELTVTAEGEPWSTYTVHVTPHDGRTGVEYEYVSDRRFGLRRLPQRLVAGRYRDEALAAQGYTVVERDSRYGV</sequence>
<organism evidence="2 3">
    <name type="scientific">Halobellus salinus</name>
    <dbReference type="NCBI Taxonomy" id="931585"/>
    <lineage>
        <taxon>Archaea</taxon>
        <taxon>Methanobacteriati</taxon>
        <taxon>Methanobacteriota</taxon>
        <taxon>Stenosarchaea group</taxon>
        <taxon>Halobacteria</taxon>
        <taxon>Halobacteriales</taxon>
        <taxon>Haloferacaceae</taxon>
        <taxon>Halobellus</taxon>
    </lineage>
</organism>
<feature type="transmembrane region" description="Helical" evidence="1">
    <location>
        <begin position="27"/>
        <end position="45"/>
    </location>
</feature>
<dbReference type="RefSeq" id="WP_188787372.1">
    <property type="nucleotide sequence ID" value="NZ_BMOC01000013.1"/>
</dbReference>
<keyword evidence="1" id="KW-0812">Transmembrane</keyword>
<keyword evidence="1" id="KW-0472">Membrane</keyword>
<reference evidence="2" key="2">
    <citation type="submission" date="2020-09" db="EMBL/GenBank/DDBJ databases">
        <authorList>
            <person name="Sun Q."/>
            <person name="Ohkuma M."/>
        </authorList>
    </citation>
    <scope>NUCLEOTIDE SEQUENCE</scope>
    <source>
        <strain evidence="2">JCM 14359</strain>
    </source>
</reference>